<sequence>MCKLVILLVAAVVIAVTHAHPHPHFHPPCPSMHHVLEECTCTGPYNGYPSIVCDGHDMSSSQAFSVMEALPRDVTYSSIELHGFDHMEEVPEHVFDGLHFEHGSLKIDDSHHHGVAPVLHAHSFEGMYHLEELTLSYLKLTGVPAIIFHSIEDSVERLSLKGNDITELIPDAFRLNSAHPRRTETWAGDDLMRGLD</sequence>
<keyword evidence="2" id="KW-1185">Reference proteome</keyword>
<organism evidence="2 3">
    <name type="scientific">Priapulus caudatus</name>
    <name type="common">Priapulid worm</name>
    <dbReference type="NCBI Taxonomy" id="37621"/>
    <lineage>
        <taxon>Eukaryota</taxon>
        <taxon>Metazoa</taxon>
        <taxon>Ecdysozoa</taxon>
        <taxon>Scalidophora</taxon>
        <taxon>Priapulida</taxon>
        <taxon>Priapulimorpha</taxon>
        <taxon>Priapulimorphida</taxon>
        <taxon>Priapulidae</taxon>
        <taxon>Priapulus</taxon>
    </lineage>
</organism>
<evidence type="ECO:0000313" key="2">
    <source>
        <dbReference type="Proteomes" id="UP000695022"/>
    </source>
</evidence>
<keyword evidence="1" id="KW-0732">Signal</keyword>
<name>A0ABM1DXY1_PRICU</name>
<evidence type="ECO:0000256" key="1">
    <source>
        <dbReference type="SAM" id="SignalP"/>
    </source>
</evidence>
<feature type="chain" id="PRO_5045978482" evidence="1">
    <location>
        <begin position="20"/>
        <end position="196"/>
    </location>
</feature>
<dbReference type="Proteomes" id="UP000695022">
    <property type="component" value="Unplaced"/>
</dbReference>
<dbReference type="GeneID" id="106807076"/>
<feature type="signal peptide" evidence="1">
    <location>
        <begin position="1"/>
        <end position="19"/>
    </location>
</feature>
<dbReference type="InterPro" id="IPR032675">
    <property type="entry name" value="LRR_dom_sf"/>
</dbReference>
<dbReference type="SUPFAM" id="SSF52058">
    <property type="entry name" value="L domain-like"/>
    <property type="match status" value="1"/>
</dbReference>
<evidence type="ECO:0000313" key="3">
    <source>
        <dbReference type="RefSeq" id="XP_014664802.1"/>
    </source>
</evidence>
<dbReference type="RefSeq" id="XP_014664802.1">
    <property type="nucleotide sequence ID" value="XM_014809316.1"/>
</dbReference>
<gene>
    <name evidence="3" type="primary">LOC106807076</name>
</gene>
<protein>
    <submittedName>
        <fullName evidence="3">Uncharacterized protein LOC106807076</fullName>
    </submittedName>
</protein>
<dbReference type="Gene3D" id="3.80.10.10">
    <property type="entry name" value="Ribonuclease Inhibitor"/>
    <property type="match status" value="1"/>
</dbReference>
<reference evidence="3" key="1">
    <citation type="submission" date="2025-08" db="UniProtKB">
        <authorList>
            <consortium name="RefSeq"/>
        </authorList>
    </citation>
    <scope>IDENTIFICATION</scope>
</reference>
<accession>A0ABM1DXY1</accession>
<proteinExistence type="predicted"/>